<dbReference type="KEGG" id="bbes:BESB_019100"/>
<dbReference type="Gene3D" id="2.60.120.710">
    <property type="entry name" value="Toxoplasma gondii micronemal protein 1 TgMIC1"/>
    <property type="match status" value="1"/>
</dbReference>
<dbReference type="InterPro" id="IPR024691">
    <property type="entry name" value="MIC1_galectin-like_dom"/>
</dbReference>
<name>A0A2A9M1X6_BESBE</name>
<evidence type="ECO:0000259" key="3">
    <source>
        <dbReference type="Pfam" id="PF11476"/>
    </source>
</evidence>
<dbReference type="InterPro" id="IPR038686">
    <property type="entry name" value="MIC1_C_sf"/>
</dbReference>
<keyword evidence="5" id="KW-1185">Reference proteome</keyword>
<dbReference type="PRINTS" id="PR01744">
    <property type="entry name" value="MIC1MICRNEME"/>
</dbReference>
<feature type="chain" id="PRO_5012473593" evidence="2">
    <location>
        <begin position="26"/>
        <end position="706"/>
    </location>
</feature>
<evidence type="ECO:0000313" key="5">
    <source>
        <dbReference type="Proteomes" id="UP000224006"/>
    </source>
</evidence>
<feature type="compositionally biased region" description="Acidic residues" evidence="1">
    <location>
        <begin position="512"/>
        <end position="521"/>
    </location>
</feature>
<dbReference type="Gene3D" id="3.90.640.70">
    <property type="match status" value="4"/>
</dbReference>
<dbReference type="Pfam" id="PF10564">
    <property type="entry name" value="MAR_sialic_bdg"/>
    <property type="match status" value="4"/>
</dbReference>
<reference evidence="4 5" key="1">
    <citation type="submission" date="2017-09" db="EMBL/GenBank/DDBJ databases">
        <title>Genome sequencing of Besnoitia besnoiti strain Bb-Ger1.</title>
        <authorList>
            <person name="Schares G."/>
            <person name="Venepally P."/>
            <person name="Lorenzi H.A."/>
        </authorList>
    </citation>
    <scope>NUCLEOTIDE SEQUENCE [LARGE SCALE GENOMIC DNA]</scope>
    <source>
        <strain evidence="4 5">Bb-Ger1</strain>
    </source>
</reference>
<feature type="region of interest" description="Disordered" evidence="1">
    <location>
        <begin position="494"/>
        <end position="552"/>
    </location>
</feature>
<dbReference type="AlphaFoldDB" id="A0A2A9M1X6"/>
<dbReference type="InterPro" id="IPR008117">
    <property type="entry name" value="Microneme_MIC1"/>
</dbReference>
<accession>A0A2A9M1X6</accession>
<evidence type="ECO:0000256" key="1">
    <source>
        <dbReference type="SAM" id="MobiDB-lite"/>
    </source>
</evidence>
<evidence type="ECO:0000313" key="4">
    <source>
        <dbReference type="EMBL" id="PFH31969.1"/>
    </source>
</evidence>
<dbReference type="Pfam" id="PF11476">
    <property type="entry name" value="TgMIC1"/>
    <property type="match status" value="1"/>
</dbReference>
<dbReference type="InterPro" id="IPR019562">
    <property type="entry name" value="Micronemal-adhesive-rpt_sia-bd"/>
</dbReference>
<dbReference type="Proteomes" id="UP000224006">
    <property type="component" value="Chromosome XI"/>
</dbReference>
<feature type="domain" description="Micronemal protein 1 galectin-like" evidence="3">
    <location>
        <begin position="588"/>
        <end position="703"/>
    </location>
</feature>
<comment type="caution">
    <text evidence="4">The sequence shown here is derived from an EMBL/GenBank/DDBJ whole genome shotgun (WGS) entry which is preliminary data.</text>
</comment>
<dbReference type="VEuPathDB" id="ToxoDB:BESB_019100"/>
<proteinExistence type="predicted"/>
<dbReference type="OrthoDB" id="329530at2759"/>
<feature type="signal peptide" evidence="2">
    <location>
        <begin position="1"/>
        <end position="25"/>
    </location>
</feature>
<dbReference type="RefSeq" id="XP_029215978.1">
    <property type="nucleotide sequence ID" value="XM_029360619.1"/>
</dbReference>
<protein>
    <submittedName>
        <fullName evidence="4">Microneme protein MIC1</fullName>
    </submittedName>
</protein>
<gene>
    <name evidence="4" type="ORF">BESB_019100</name>
</gene>
<organism evidence="4 5">
    <name type="scientific">Besnoitia besnoiti</name>
    <name type="common">Apicomplexan protozoan</name>
    <dbReference type="NCBI Taxonomy" id="94643"/>
    <lineage>
        <taxon>Eukaryota</taxon>
        <taxon>Sar</taxon>
        <taxon>Alveolata</taxon>
        <taxon>Apicomplexa</taxon>
        <taxon>Conoidasida</taxon>
        <taxon>Coccidia</taxon>
        <taxon>Eucoccidiorida</taxon>
        <taxon>Eimeriorina</taxon>
        <taxon>Sarcocystidae</taxon>
        <taxon>Besnoitia</taxon>
    </lineage>
</organism>
<sequence length="706" mass="76381">MKQSRPCAIFLSVLFGLGGLPQGRAFSPSPSARSLQEVLDERCREFFVEACKGGLHETCGQDIDVVARKGLGRPFQPTHEWRCYKASVLLPEAETNNFLTCVDNCGAEIQCSGGVDWQKTVHVTRHDELSTLIQETIPLFCSPYQAAANKFCQASFAGTVARKTKGFGDDDPIIWRCYEPGSLLFSIYGECISNCGHSWSCPGGRAGTRTDLDRQHYTLQASILDVIATVEEPCSSEDVCLPTDQNPPACVDRNGRRAGPEESAVNAATSLQAALDARCQEFFAERCKEGDDQTCGEDSKVVARRGRGLPNQPTHEWRCYEASILLAEDEEDNFLTCVDNCGVEIRCEGAVDPSTTVHVTRNKALTALIEEMKPRFCSPYQAAANKFCQASFAGTVARKTKGLRDEDRVAWRCYDPKKLLFSVDASCVSNCGDVESCPGGRKGTSTELDGQHLSHDINIRKAIEAVKDPCPAGQRCFRTEQNPPECVAEDKHLIMGNKGSQVGPESEKSTEDETTADTDDYELLKKGRESEERDRQEQQGTDDQTAGDSDEGVFNAAGVKDVDSHRAHLPGGQTVADDKADMQLKQGEQLVLGVESPALNVTIGSCDQFTVNISESVLSIAGGSQSEAITYPLEGAIGRAIFTVGLGNAGRIGVTLKYGIDTGYTRSLGYVLENSVCGSSADVSFHDIGSGATLVRLPVGENRVAA</sequence>
<dbReference type="EMBL" id="NWUJ01000012">
    <property type="protein sequence ID" value="PFH31969.1"/>
    <property type="molecule type" value="Genomic_DNA"/>
</dbReference>
<keyword evidence="2" id="KW-0732">Signal</keyword>
<feature type="compositionally biased region" description="Basic and acidic residues" evidence="1">
    <location>
        <begin position="522"/>
        <end position="537"/>
    </location>
</feature>
<dbReference type="GeneID" id="40306971"/>
<evidence type="ECO:0000256" key="2">
    <source>
        <dbReference type="SAM" id="SignalP"/>
    </source>
</evidence>